<dbReference type="InterPro" id="IPR000183">
    <property type="entry name" value="Orn/DAP/Arg_de-COase"/>
</dbReference>
<feature type="domain" description="Orn/DAP/Arg decarboxylase 2 N-terminal" evidence="5">
    <location>
        <begin position="48"/>
        <end position="287"/>
    </location>
</feature>
<name>A0A6J7ECN5_9ZZZZ</name>
<evidence type="ECO:0000259" key="5">
    <source>
        <dbReference type="Pfam" id="PF02784"/>
    </source>
</evidence>
<reference evidence="6" key="1">
    <citation type="submission" date="2020-05" db="EMBL/GenBank/DDBJ databases">
        <authorList>
            <person name="Chiriac C."/>
            <person name="Salcher M."/>
            <person name="Ghai R."/>
            <person name="Kavagutti S V."/>
        </authorList>
    </citation>
    <scope>NUCLEOTIDE SEQUENCE</scope>
</reference>
<dbReference type="HAMAP" id="MF_02120">
    <property type="entry name" value="LysA"/>
    <property type="match status" value="1"/>
</dbReference>
<organism evidence="6">
    <name type="scientific">freshwater metagenome</name>
    <dbReference type="NCBI Taxonomy" id="449393"/>
    <lineage>
        <taxon>unclassified sequences</taxon>
        <taxon>metagenomes</taxon>
        <taxon>ecological metagenomes</taxon>
    </lineage>
</organism>
<gene>
    <name evidence="6" type="ORF">UFOPK3444_01221</name>
</gene>
<dbReference type="Gene3D" id="2.40.37.10">
    <property type="entry name" value="Lyase, Ornithine Decarboxylase, Chain A, domain 1"/>
    <property type="match status" value="1"/>
</dbReference>
<dbReference type="Gene3D" id="3.20.20.10">
    <property type="entry name" value="Alanine racemase"/>
    <property type="match status" value="1"/>
</dbReference>
<proteinExistence type="inferred from homology"/>
<dbReference type="InterPro" id="IPR022644">
    <property type="entry name" value="De-COase2_N"/>
</dbReference>
<dbReference type="GO" id="GO:0008836">
    <property type="term" value="F:diaminopimelate decarboxylase activity"/>
    <property type="evidence" value="ECO:0007669"/>
    <property type="project" value="InterPro"/>
</dbReference>
<dbReference type="PRINTS" id="PR01179">
    <property type="entry name" value="ODADCRBXLASE"/>
</dbReference>
<dbReference type="CDD" id="cd06828">
    <property type="entry name" value="PLPDE_III_DapDC"/>
    <property type="match status" value="1"/>
</dbReference>
<keyword evidence="3" id="KW-0663">Pyridoxal phosphate</keyword>
<dbReference type="PANTHER" id="PTHR43727:SF2">
    <property type="entry name" value="GROUP IV DECARBOXYLASE"/>
    <property type="match status" value="1"/>
</dbReference>
<dbReference type="PRINTS" id="PR01181">
    <property type="entry name" value="DAPDCRBXLASE"/>
</dbReference>
<evidence type="ECO:0000256" key="3">
    <source>
        <dbReference type="ARBA" id="ARBA00022898"/>
    </source>
</evidence>
<dbReference type="InterPro" id="IPR009006">
    <property type="entry name" value="Ala_racemase/Decarboxylase_C"/>
</dbReference>
<protein>
    <submittedName>
        <fullName evidence="6">Unannotated protein</fullName>
    </submittedName>
</protein>
<evidence type="ECO:0000256" key="2">
    <source>
        <dbReference type="ARBA" id="ARBA00022793"/>
    </source>
</evidence>
<evidence type="ECO:0000256" key="1">
    <source>
        <dbReference type="ARBA" id="ARBA00001933"/>
    </source>
</evidence>
<dbReference type="FunFam" id="3.20.20.10:FF:000003">
    <property type="entry name" value="Diaminopimelate decarboxylase"/>
    <property type="match status" value="1"/>
</dbReference>
<comment type="cofactor">
    <cofactor evidence="1">
        <name>pyridoxal 5'-phosphate</name>
        <dbReference type="ChEBI" id="CHEBI:597326"/>
    </cofactor>
</comment>
<dbReference type="PANTHER" id="PTHR43727">
    <property type="entry name" value="DIAMINOPIMELATE DECARBOXYLASE"/>
    <property type="match status" value="1"/>
</dbReference>
<keyword evidence="4" id="KW-0456">Lyase</keyword>
<accession>A0A6J7ECN5</accession>
<dbReference type="NCBIfam" id="TIGR01048">
    <property type="entry name" value="lysA"/>
    <property type="match status" value="1"/>
</dbReference>
<dbReference type="EMBL" id="CAFBLU010000022">
    <property type="protein sequence ID" value="CAB4879075.1"/>
    <property type="molecule type" value="Genomic_DNA"/>
</dbReference>
<evidence type="ECO:0000313" key="6">
    <source>
        <dbReference type="EMBL" id="CAB4879075.1"/>
    </source>
</evidence>
<evidence type="ECO:0000256" key="4">
    <source>
        <dbReference type="ARBA" id="ARBA00023239"/>
    </source>
</evidence>
<keyword evidence="2" id="KW-0210">Decarboxylase</keyword>
<dbReference type="InterPro" id="IPR002986">
    <property type="entry name" value="DAP_deCOOHase_LysA"/>
</dbReference>
<dbReference type="SUPFAM" id="SSF50621">
    <property type="entry name" value="Alanine racemase C-terminal domain-like"/>
    <property type="match status" value="1"/>
</dbReference>
<dbReference type="InterPro" id="IPR029066">
    <property type="entry name" value="PLP-binding_barrel"/>
</dbReference>
<dbReference type="GO" id="GO:0009089">
    <property type="term" value="P:lysine biosynthetic process via diaminopimelate"/>
    <property type="evidence" value="ECO:0007669"/>
    <property type="project" value="InterPro"/>
</dbReference>
<dbReference type="AlphaFoldDB" id="A0A6J7ECN5"/>
<dbReference type="SUPFAM" id="SSF51419">
    <property type="entry name" value="PLP-binding barrel"/>
    <property type="match status" value="1"/>
</dbReference>
<sequence>MRTLPSVLPAQSGIGPDGHLMLGGCDAVELANQFGTPLYVMVESELRDRAGRFVAALAESGLDGKIMFASKACPIGAVGRVFSPMGIGCDVTSGGELRLALLGGFAPEDILFHGNAKSDAELDDVLAHKVGLIVIDNIDEVSLIADRAAKAGLVQRVLLRVTPGVTGDTIAAISTGQEDSKFGVNLVDAAAVIAAIQAQDALDLQGLHIHVGSQLGDTSSLARAAEAIAGLGDFPVVNLGGGLGVAYLDGEKDGDIEAFVAGAAAAATANFGPDVKLMLEPGRALVATAGVTLYSVESVKSNVSTWVAVDGGISDNLRPLAYGSEYEALSASRLNETADVSCRLVGKHCESGDEIVSNAKLPNPKRGDLVAVPVTGAYGHSMANNYNGALRPAIVVVDEGNASVAVRRESFDDLLAREVGDA</sequence>
<dbReference type="Pfam" id="PF02784">
    <property type="entry name" value="Orn_Arg_deC_N"/>
    <property type="match status" value="1"/>
</dbReference>